<dbReference type="RefSeq" id="WP_188357704.1">
    <property type="nucleotide sequence ID" value="NZ_BMDS01000002.1"/>
</dbReference>
<protein>
    <recommendedName>
        <fullName evidence="1">HTH cro/C1-type domain-containing protein</fullName>
    </recommendedName>
</protein>
<dbReference type="Gene3D" id="1.10.260.40">
    <property type="entry name" value="lambda repressor-like DNA-binding domains"/>
    <property type="match status" value="1"/>
</dbReference>
<sequence length="84" mass="9816">MLKNRLKILLAMHQMKIKDLMEISGLTRSTISNIANNRVANISTENLDKLMNIFGVTPNEFWDYKPEPKASRIQNIERKREDND</sequence>
<feature type="domain" description="HTH cro/C1-type" evidence="1">
    <location>
        <begin position="6"/>
        <end position="61"/>
    </location>
</feature>
<organism evidence="2 3">
    <name type="scientific">Limosilactobacillus caviae</name>
    <dbReference type="NCBI Taxonomy" id="1769424"/>
    <lineage>
        <taxon>Bacteria</taxon>
        <taxon>Bacillati</taxon>
        <taxon>Bacillota</taxon>
        <taxon>Bacilli</taxon>
        <taxon>Lactobacillales</taxon>
        <taxon>Lactobacillaceae</taxon>
        <taxon>Limosilactobacillus</taxon>
    </lineage>
</organism>
<dbReference type="SUPFAM" id="SSF47413">
    <property type="entry name" value="lambda repressor-like DNA-binding domains"/>
    <property type="match status" value="1"/>
</dbReference>
<dbReference type="PROSITE" id="PS50943">
    <property type="entry name" value="HTH_CROC1"/>
    <property type="match status" value="1"/>
</dbReference>
<keyword evidence="3" id="KW-1185">Reference proteome</keyword>
<comment type="caution">
    <text evidence="2">The sequence shown here is derived from an EMBL/GenBank/DDBJ whole genome shotgun (WGS) entry which is preliminary data.</text>
</comment>
<reference evidence="3" key="1">
    <citation type="journal article" date="2019" name="Int. J. Syst. Evol. Microbiol.">
        <title>The Global Catalogue of Microorganisms (GCM) 10K type strain sequencing project: providing services to taxonomists for standard genome sequencing and annotation.</title>
        <authorList>
            <consortium name="The Broad Institute Genomics Platform"/>
            <consortium name="The Broad Institute Genome Sequencing Center for Infectious Disease"/>
            <person name="Wu L."/>
            <person name="Ma J."/>
        </authorList>
    </citation>
    <scope>NUCLEOTIDE SEQUENCE [LARGE SCALE GENOMIC DNA]</scope>
    <source>
        <strain evidence="3">CCM 8609</strain>
    </source>
</reference>
<gene>
    <name evidence="2" type="ORF">GCM10011459_06290</name>
</gene>
<dbReference type="CDD" id="cd00093">
    <property type="entry name" value="HTH_XRE"/>
    <property type="match status" value="1"/>
</dbReference>
<evidence type="ECO:0000313" key="3">
    <source>
        <dbReference type="Proteomes" id="UP000603295"/>
    </source>
</evidence>
<dbReference type="SMART" id="SM00530">
    <property type="entry name" value="HTH_XRE"/>
    <property type="match status" value="1"/>
</dbReference>
<dbReference type="Proteomes" id="UP000603295">
    <property type="component" value="Unassembled WGS sequence"/>
</dbReference>
<dbReference type="EMBL" id="BMDS01000002">
    <property type="protein sequence ID" value="GGI62795.1"/>
    <property type="molecule type" value="Genomic_DNA"/>
</dbReference>
<evidence type="ECO:0000259" key="1">
    <source>
        <dbReference type="PROSITE" id="PS50943"/>
    </source>
</evidence>
<name>A0ABQ2C342_9LACO</name>
<evidence type="ECO:0000313" key="2">
    <source>
        <dbReference type="EMBL" id="GGI62795.1"/>
    </source>
</evidence>
<dbReference type="Pfam" id="PF13443">
    <property type="entry name" value="HTH_26"/>
    <property type="match status" value="1"/>
</dbReference>
<accession>A0ABQ2C342</accession>
<dbReference type="InterPro" id="IPR010982">
    <property type="entry name" value="Lambda_DNA-bd_dom_sf"/>
</dbReference>
<proteinExistence type="predicted"/>
<dbReference type="InterPro" id="IPR001387">
    <property type="entry name" value="Cro/C1-type_HTH"/>
</dbReference>